<name>A0A7E4W839_PANRE</name>
<feature type="chain" id="PRO_5028951378" evidence="1">
    <location>
        <begin position="25"/>
        <end position="115"/>
    </location>
</feature>
<keyword evidence="1" id="KW-0732">Signal</keyword>
<keyword evidence="2" id="KW-1185">Reference proteome</keyword>
<sequence>MASYTSSIVVIVLLVAVIVEMVASATKFVPPGMNADMFPEPSYDLDAPECTPMKEPCGFYSFSLTSHSPFKWVKSWCQCGSNYDCVFEKADMKMRVYRQVCMPRTGRKEDENRIL</sequence>
<protein>
    <submittedName>
        <fullName evidence="3">Secreted protein</fullName>
    </submittedName>
</protein>
<accession>A0A7E4W839</accession>
<organism evidence="2 3">
    <name type="scientific">Panagrellus redivivus</name>
    <name type="common">Microworm</name>
    <dbReference type="NCBI Taxonomy" id="6233"/>
    <lineage>
        <taxon>Eukaryota</taxon>
        <taxon>Metazoa</taxon>
        <taxon>Ecdysozoa</taxon>
        <taxon>Nematoda</taxon>
        <taxon>Chromadorea</taxon>
        <taxon>Rhabditida</taxon>
        <taxon>Tylenchina</taxon>
        <taxon>Panagrolaimomorpha</taxon>
        <taxon>Panagrolaimoidea</taxon>
        <taxon>Panagrolaimidae</taxon>
        <taxon>Panagrellus</taxon>
    </lineage>
</organism>
<dbReference type="WBParaSite" id="Pan_g8199.t1">
    <property type="protein sequence ID" value="Pan_g8199.t1"/>
    <property type="gene ID" value="Pan_g8199"/>
</dbReference>
<proteinExistence type="predicted"/>
<evidence type="ECO:0000256" key="1">
    <source>
        <dbReference type="SAM" id="SignalP"/>
    </source>
</evidence>
<dbReference type="AlphaFoldDB" id="A0A7E4W839"/>
<evidence type="ECO:0000313" key="2">
    <source>
        <dbReference type="Proteomes" id="UP000492821"/>
    </source>
</evidence>
<dbReference type="Proteomes" id="UP000492821">
    <property type="component" value="Unassembled WGS sequence"/>
</dbReference>
<reference evidence="3" key="2">
    <citation type="submission" date="2020-10" db="UniProtKB">
        <authorList>
            <consortium name="WormBaseParasite"/>
        </authorList>
    </citation>
    <scope>IDENTIFICATION</scope>
</reference>
<reference evidence="2" key="1">
    <citation type="journal article" date="2013" name="Genetics">
        <title>The draft genome and transcriptome of Panagrellus redivivus are shaped by the harsh demands of a free-living lifestyle.</title>
        <authorList>
            <person name="Srinivasan J."/>
            <person name="Dillman A.R."/>
            <person name="Macchietto M.G."/>
            <person name="Heikkinen L."/>
            <person name="Lakso M."/>
            <person name="Fracchia K.M."/>
            <person name="Antoshechkin I."/>
            <person name="Mortazavi A."/>
            <person name="Wong G."/>
            <person name="Sternberg P.W."/>
        </authorList>
    </citation>
    <scope>NUCLEOTIDE SEQUENCE [LARGE SCALE GENOMIC DNA]</scope>
    <source>
        <strain evidence="2">MT8872</strain>
    </source>
</reference>
<feature type="signal peptide" evidence="1">
    <location>
        <begin position="1"/>
        <end position="24"/>
    </location>
</feature>
<evidence type="ECO:0000313" key="3">
    <source>
        <dbReference type="WBParaSite" id="Pan_g8199.t1"/>
    </source>
</evidence>